<feature type="compositionally biased region" description="Pro residues" evidence="1">
    <location>
        <begin position="95"/>
        <end position="107"/>
    </location>
</feature>
<evidence type="ECO:0000256" key="1">
    <source>
        <dbReference type="SAM" id="MobiDB-lite"/>
    </source>
</evidence>
<protein>
    <submittedName>
        <fullName evidence="2">Uncharacterized protein</fullName>
    </submittedName>
</protein>
<gene>
    <name evidence="2" type="ORF">AVDCRST_MAG73-2829</name>
</gene>
<proteinExistence type="predicted"/>
<organism evidence="2">
    <name type="scientific">uncultured Thermomicrobiales bacterium</name>
    <dbReference type="NCBI Taxonomy" id="1645740"/>
    <lineage>
        <taxon>Bacteria</taxon>
        <taxon>Pseudomonadati</taxon>
        <taxon>Thermomicrobiota</taxon>
        <taxon>Thermomicrobia</taxon>
        <taxon>Thermomicrobiales</taxon>
        <taxon>environmental samples</taxon>
    </lineage>
</organism>
<accession>A0A6J4UH25</accession>
<feature type="compositionally biased region" description="Low complexity" evidence="1">
    <location>
        <begin position="38"/>
        <end position="48"/>
    </location>
</feature>
<name>A0A6J4UH25_9BACT</name>
<sequence length="177" mass="18036">RWRRTGAAWRGRARSPCSATGRSGSGPWPPSTSPAPPASSTGSTPASGCGTWAGRCTARGRPRRRPGSTANSVASGRGRPPSWSRRGGTCRAGGRPPPPATRRPPTFPTRRRGWPTTASAPPAGTSAAGWWRGPASTSSGRARRGRGCAGATPGPTPWPRSGCCSSTGSRTSPGSPP</sequence>
<feature type="compositionally biased region" description="Low complexity" evidence="1">
    <location>
        <begin position="1"/>
        <end position="10"/>
    </location>
</feature>
<dbReference type="EMBL" id="CADCWE010000190">
    <property type="protein sequence ID" value="CAA9550536.1"/>
    <property type="molecule type" value="Genomic_DNA"/>
</dbReference>
<dbReference type="AlphaFoldDB" id="A0A6J4UH25"/>
<feature type="compositionally biased region" description="Pro residues" evidence="1">
    <location>
        <begin position="27"/>
        <end position="37"/>
    </location>
</feature>
<reference evidence="2" key="1">
    <citation type="submission" date="2020-02" db="EMBL/GenBank/DDBJ databases">
        <authorList>
            <person name="Meier V. D."/>
        </authorList>
    </citation>
    <scope>NUCLEOTIDE SEQUENCE</scope>
    <source>
        <strain evidence="2">AVDCRST_MAG73</strain>
    </source>
</reference>
<feature type="compositionally biased region" description="Low complexity" evidence="1">
    <location>
        <begin position="149"/>
        <end position="177"/>
    </location>
</feature>
<feature type="non-terminal residue" evidence="2">
    <location>
        <position position="177"/>
    </location>
</feature>
<feature type="region of interest" description="Disordered" evidence="1">
    <location>
        <begin position="1"/>
        <end position="177"/>
    </location>
</feature>
<feature type="compositionally biased region" description="Low complexity" evidence="1">
    <location>
        <begin position="114"/>
        <end position="140"/>
    </location>
</feature>
<feature type="compositionally biased region" description="Low complexity" evidence="1">
    <location>
        <begin position="75"/>
        <end position="94"/>
    </location>
</feature>
<feature type="non-terminal residue" evidence="2">
    <location>
        <position position="1"/>
    </location>
</feature>
<evidence type="ECO:0000313" key="2">
    <source>
        <dbReference type="EMBL" id="CAA9550536.1"/>
    </source>
</evidence>